<accession>A0A401NZ94</accession>
<dbReference type="OrthoDB" id="8962274at2759"/>
<proteinExistence type="predicted"/>
<sequence length="123" mass="14231">MVLEKGVAQRPGWKLDEELLGNQVYCEKIEKVIKEYVGFNRTGEVSKAVVWVSLKAVVRGEVILFKARVDKEERLERQRVIDEMLEVVRSYAEDGGPAKLEKRKEPQASFDRLSTRKAVRQLR</sequence>
<gene>
    <name evidence="2" type="ORF">scyTo_0000560</name>
</gene>
<reference evidence="2 3" key="1">
    <citation type="journal article" date="2018" name="Nat. Ecol. Evol.">
        <title>Shark genomes provide insights into elasmobranch evolution and the origin of vertebrates.</title>
        <authorList>
            <person name="Hara Y"/>
            <person name="Yamaguchi K"/>
            <person name="Onimaru K"/>
            <person name="Kadota M"/>
            <person name="Koyanagi M"/>
            <person name="Keeley SD"/>
            <person name="Tatsumi K"/>
            <person name="Tanaka K"/>
            <person name="Motone F"/>
            <person name="Kageyama Y"/>
            <person name="Nozu R"/>
            <person name="Adachi N"/>
            <person name="Nishimura O"/>
            <person name="Nakagawa R"/>
            <person name="Tanegashima C"/>
            <person name="Kiyatake I"/>
            <person name="Matsumoto R"/>
            <person name="Murakumo K"/>
            <person name="Nishida K"/>
            <person name="Terakita A"/>
            <person name="Kuratani S"/>
            <person name="Sato K"/>
            <person name="Hyodo S Kuraku.S."/>
        </authorList>
    </citation>
    <scope>NUCLEOTIDE SEQUENCE [LARGE SCALE GENOMIC DNA]</scope>
</reference>
<evidence type="ECO:0000313" key="3">
    <source>
        <dbReference type="Proteomes" id="UP000288216"/>
    </source>
</evidence>
<name>A0A401NZ94_SCYTO</name>
<keyword evidence="3" id="KW-1185">Reference proteome</keyword>
<protein>
    <submittedName>
        <fullName evidence="2">Uncharacterized protein</fullName>
    </submittedName>
</protein>
<dbReference type="EMBL" id="BFAA01000101">
    <property type="protein sequence ID" value="GCB66189.1"/>
    <property type="molecule type" value="Genomic_DNA"/>
</dbReference>
<organism evidence="2 3">
    <name type="scientific">Scyliorhinus torazame</name>
    <name type="common">Cloudy catshark</name>
    <name type="synonym">Catulus torazame</name>
    <dbReference type="NCBI Taxonomy" id="75743"/>
    <lineage>
        <taxon>Eukaryota</taxon>
        <taxon>Metazoa</taxon>
        <taxon>Chordata</taxon>
        <taxon>Craniata</taxon>
        <taxon>Vertebrata</taxon>
        <taxon>Chondrichthyes</taxon>
        <taxon>Elasmobranchii</taxon>
        <taxon>Galeomorphii</taxon>
        <taxon>Galeoidea</taxon>
        <taxon>Carcharhiniformes</taxon>
        <taxon>Scyliorhinidae</taxon>
        <taxon>Scyliorhinus</taxon>
    </lineage>
</organism>
<dbReference type="AlphaFoldDB" id="A0A401NZ94"/>
<comment type="caution">
    <text evidence="2">The sequence shown here is derived from an EMBL/GenBank/DDBJ whole genome shotgun (WGS) entry which is preliminary data.</text>
</comment>
<evidence type="ECO:0000256" key="1">
    <source>
        <dbReference type="SAM" id="MobiDB-lite"/>
    </source>
</evidence>
<dbReference type="Proteomes" id="UP000288216">
    <property type="component" value="Unassembled WGS sequence"/>
</dbReference>
<dbReference type="STRING" id="75743.A0A401NZ94"/>
<feature type="region of interest" description="Disordered" evidence="1">
    <location>
        <begin position="96"/>
        <end position="123"/>
    </location>
</feature>
<evidence type="ECO:0000313" key="2">
    <source>
        <dbReference type="EMBL" id="GCB66189.1"/>
    </source>
</evidence>